<sequence length="330" mass="36552">MYAGSNTYGGGPSIRRIPSLNSAFEPYQQKAPPVPPKTDQVTRKLRSAISSPAPTPPPRPSLQAPPTPKPRTIFLQPHQYSTQVASVKSSASSLTLSTIGDITDALASLPLPVRNNYAGRLTNAGFNRRQTTNVNQTPVRQGNPNVGRVVRSTSLSYHALNPEPNAIRNSRTSFENSPPPDSGLHSASETITPPLKEVDPDFRARIQQWNAVSEAVLGFGATSSAPKNLPQERDRSPVLLENPIAGRALPNRVAQPNRNDNVRKQELPSRKQELPSRKQELPIRKQELSRRNDNVRKQELPPDTSDFQRRLRILIWVNTHFDDDGTPKVY</sequence>
<reference evidence="3" key="2">
    <citation type="submission" date="2020-10" db="UniProtKB">
        <authorList>
            <consortium name="WormBaseParasite"/>
        </authorList>
    </citation>
    <scope>IDENTIFICATION</scope>
</reference>
<name>A0A7E4W4L8_PANRE</name>
<feature type="compositionally biased region" description="Basic and acidic residues" evidence="1">
    <location>
        <begin position="260"/>
        <end position="300"/>
    </location>
</feature>
<protein>
    <submittedName>
        <fullName evidence="3">WH2 domain-containing protein</fullName>
    </submittedName>
</protein>
<reference evidence="2" key="1">
    <citation type="journal article" date="2013" name="Genetics">
        <title>The draft genome and transcriptome of Panagrellus redivivus are shaped by the harsh demands of a free-living lifestyle.</title>
        <authorList>
            <person name="Srinivasan J."/>
            <person name="Dillman A.R."/>
            <person name="Macchietto M.G."/>
            <person name="Heikkinen L."/>
            <person name="Lakso M."/>
            <person name="Fracchia K.M."/>
            <person name="Antoshechkin I."/>
            <person name="Mortazavi A."/>
            <person name="Wong G."/>
            <person name="Sternberg P.W."/>
        </authorList>
    </citation>
    <scope>NUCLEOTIDE SEQUENCE [LARGE SCALE GENOMIC DNA]</scope>
    <source>
        <strain evidence="2">MT8872</strain>
    </source>
</reference>
<evidence type="ECO:0000313" key="3">
    <source>
        <dbReference type="WBParaSite" id="Pan_g7283.t1"/>
    </source>
</evidence>
<keyword evidence="2" id="KW-1185">Reference proteome</keyword>
<feature type="region of interest" description="Disordered" evidence="1">
    <location>
        <begin position="1"/>
        <end position="71"/>
    </location>
</feature>
<dbReference type="WBParaSite" id="Pan_g7283.t1">
    <property type="protein sequence ID" value="Pan_g7283.t1"/>
    <property type="gene ID" value="Pan_g7283"/>
</dbReference>
<feature type="region of interest" description="Disordered" evidence="1">
    <location>
        <begin position="160"/>
        <end position="195"/>
    </location>
</feature>
<organism evidence="2 3">
    <name type="scientific">Panagrellus redivivus</name>
    <name type="common">Microworm</name>
    <dbReference type="NCBI Taxonomy" id="6233"/>
    <lineage>
        <taxon>Eukaryota</taxon>
        <taxon>Metazoa</taxon>
        <taxon>Ecdysozoa</taxon>
        <taxon>Nematoda</taxon>
        <taxon>Chromadorea</taxon>
        <taxon>Rhabditida</taxon>
        <taxon>Tylenchina</taxon>
        <taxon>Panagrolaimomorpha</taxon>
        <taxon>Panagrolaimoidea</taxon>
        <taxon>Panagrolaimidae</taxon>
        <taxon>Panagrellus</taxon>
    </lineage>
</organism>
<feature type="compositionally biased region" description="Pro residues" evidence="1">
    <location>
        <begin position="53"/>
        <end position="69"/>
    </location>
</feature>
<evidence type="ECO:0000256" key="1">
    <source>
        <dbReference type="SAM" id="MobiDB-lite"/>
    </source>
</evidence>
<feature type="region of interest" description="Disordered" evidence="1">
    <location>
        <begin position="251"/>
        <end position="303"/>
    </location>
</feature>
<feature type="compositionally biased region" description="Polar residues" evidence="1">
    <location>
        <begin position="167"/>
        <end position="176"/>
    </location>
</feature>
<accession>A0A7E4W4L8</accession>
<dbReference type="Proteomes" id="UP000492821">
    <property type="component" value="Unassembled WGS sequence"/>
</dbReference>
<evidence type="ECO:0000313" key="2">
    <source>
        <dbReference type="Proteomes" id="UP000492821"/>
    </source>
</evidence>
<proteinExistence type="predicted"/>
<dbReference type="AlphaFoldDB" id="A0A7E4W4L8"/>